<comment type="caution">
    <text evidence="3">The sequence shown here is derived from an EMBL/GenBank/DDBJ whole genome shotgun (WGS) entry which is preliminary data.</text>
</comment>
<dbReference type="SUPFAM" id="SSF53955">
    <property type="entry name" value="Lysozyme-like"/>
    <property type="match status" value="1"/>
</dbReference>
<organism evidence="3 4">
    <name type="scientific">Segatella copri</name>
    <dbReference type="NCBI Taxonomy" id="165179"/>
    <lineage>
        <taxon>Bacteria</taxon>
        <taxon>Pseudomonadati</taxon>
        <taxon>Bacteroidota</taxon>
        <taxon>Bacteroidia</taxon>
        <taxon>Bacteroidales</taxon>
        <taxon>Prevotellaceae</taxon>
        <taxon>Segatella</taxon>
    </lineage>
</organism>
<dbReference type="EMBL" id="QRYP01000002">
    <property type="protein sequence ID" value="RGV00667.1"/>
    <property type="molecule type" value="Genomic_DNA"/>
</dbReference>
<evidence type="ECO:0000259" key="2">
    <source>
        <dbReference type="Pfam" id="PF09374"/>
    </source>
</evidence>
<dbReference type="InterPro" id="IPR018537">
    <property type="entry name" value="Peptidoglycan-bd_3"/>
</dbReference>
<dbReference type="Proteomes" id="UP000285236">
    <property type="component" value="Unassembled WGS sequence"/>
</dbReference>
<dbReference type="AlphaFoldDB" id="A0AA92TTS5"/>
<evidence type="ECO:0000313" key="3">
    <source>
        <dbReference type="EMBL" id="RGV00667.1"/>
    </source>
</evidence>
<dbReference type="InterPro" id="IPR008565">
    <property type="entry name" value="TtsA-like_GH18_dom"/>
</dbReference>
<dbReference type="Pfam" id="PF05838">
    <property type="entry name" value="Glyco_hydro_108"/>
    <property type="match status" value="1"/>
</dbReference>
<accession>A0AA92TTS5</accession>
<dbReference type="RefSeq" id="WP_118078868.1">
    <property type="nucleotide sequence ID" value="NZ_QRYP01000002.1"/>
</dbReference>
<evidence type="ECO:0000259" key="1">
    <source>
        <dbReference type="Pfam" id="PF05838"/>
    </source>
</evidence>
<evidence type="ECO:0000313" key="4">
    <source>
        <dbReference type="Proteomes" id="UP000285236"/>
    </source>
</evidence>
<reference evidence="3 4" key="1">
    <citation type="submission" date="2018-08" db="EMBL/GenBank/DDBJ databases">
        <title>A genome reference for cultivated species of the human gut microbiota.</title>
        <authorList>
            <person name="Zou Y."/>
            <person name="Xue W."/>
            <person name="Luo G."/>
        </authorList>
    </citation>
    <scope>NUCLEOTIDE SEQUENCE [LARGE SCALE GENOMIC DNA]</scope>
    <source>
        <strain evidence="3 4">AF15-25</strain>
    </source>
</reference>
<feature type="domain" description="Peptidoglycan binding" evidence="2">
    <location>
        <begin position="96"/>
        <end position="161"/>
    </location>
</feature>
<protein>
    <submittedName>
        <fullName evidence="3">Peptidoglycan domain protein</fullName>
    </submittedName>
</protein>
<proteinExistence type="predicted"/>
<name>A0AA92TTS5_9BACT</name>
<dbReference type="CDD" id="cd13926">
    <property type="entry name" value="N-acetylmuramidase_GH108"/>
    <property type="match status" value="1"/>
</dbReference>
<feature type="domain" description="TtsA-like Glycoside hydrolase family 108" evidence="1">
    <location>
        <begin position="10"/>
        <end position="93"/>
    </location>
</feature>
<sequence>MANSKILEPFILKWEGGFVNDKDDLGGATNMGVTLATYRSVFGSKKTVNDLKRMTRVQWGVIFKKYYWDKWNADDIKDQNVANILVDWVWASGAYGIKIPQRVLGVDVDGIVGPKTIAAVNARDGRDLFDTIKQERKDFIERICQTRPQNKKFKNGWLNRINSLDYETD</sequence>
<dbReference type="Gene3D" id="1.20.141.10">
    <property type="entry name" value="Chitosanase, subunit A, domain 1"/>
    <property type="match status" value="1"/>
</dbReference>
<dbReference type="InterPro" id="IPR023346">
    <property type="entry name" value="Lysozyme-like_dom_sf"/>
</dbReference>
<gene>
    <name evidence="3" type="ORF">DWW35_01270</name>
</gene>
<dbReference type="Pfam" id="PF09374">
    <property type="entry name" value="PG_binding_3"/>
    <property type="match status" value="1"/>
</dbReference>